<keyword evidence="7 8" id="KW-0472">Membrane</keyword>
<organism evidence="10 11">
    <name type="scientific">Streptococcus sciuri</name>
    <dbReference type="NCBI Taxonomy" id="2973939"/>
    <lineage>
        <taxon>Bacteria</taxon>
        <taxon>Bacillati</taxon>
        <taxon>Bacillota</taxon>
        <taxon>Bacilli</taxon>
        <taxon>Lactobacillales</taxon>
        <taxon>Streptococcaceae</taxon>
        <taxon>Streptococcus</taxon>
    </lineage>
</organism>
<dbReference type="InterPro" id="IPR003784">
    <property type="entry name" value="BioY"/>
</dbReference>
<evidence type="ECO:0000313" key="11">
    <source>
        <dbReference type="Proteomes" id="UP001206548"/>
    </source>
</evidence>
<dbReference type="Proteomes" id="UP001206548">
    <property type="component" value="Unassembled WGS sequence"/>
</dbReference>
<keyword evidence="11" id="KW-1185">Reference proteome</keyword>
<feature type="transmembrane region" description="Helical" evidence="9">
    <location>
        <begin position="137"/>
        <end position="161"/>
    </location>
</feature>
<evidence type="ECO:0000256" key="6">
    <source>
        <dbReference type="ARBA" id="ARBA00022989"/>
    </source>
</evidence>
<proteinExistence type="inferred from homology"/>
<dbReference type="Pfam" id="PF02632">
    <property type="entry name" value="BioY"/>
    <property type="match status" value="1"/>
</dbReference>
<dbReference type="RefSeq" id="WP_259139109.1">
    <property type="nucleotide sequence ID" value="NZ_JANUXX010000008.1"/>
</dbReference>
<feature type="transmembrane region" description="Helical" evidence="9">
    <location>
        <begin position="31"/>
        <end position="48"/>
    </location>
</feature>
<gene>
    <name evidence="10" type="ORF">NXS10_07090</name>
</gene>
<protein>
    <recommendedName>
        <fullName evidence="8">Biotin transporter</fullName>
    </recommendedName>
</protein>
<feature type="transmembrane region" description="Helical" evidence="9">
    <location>
        <begin position="85"/>
        <end position="101"/>
    </location>
</feature>
<comment type="caution">
    <text evidence="10">The sequence shown here is derived from an EMBL/GenBank/DDBJ whole genome shotgun (WGS) entry which is preliminary data.</text>
</comment>
<evidence type="ECO:0000256" key="4">
    <source>
        <dbReference type="ARBA" id="ARBA00022475"/>
    </source>
</evidence>
<evidence type="ECO:0000256" key="9">
    <source>
        <dbReference type="SAM" id="Phobius"/>
    </source>
</evidence>
<feature type="transmembrane region" description="Helical" evidence="9">
    <location>
        <begin position="55"/>
        <end position="79"/>
    </location>
</feature>
<feature type="transmembrane region" description="Helical" evidence="9">
    <location>
        <begin position="108"/>
        <end position="131"/>
    </location>
</feature>
<reference evidence="10 11" key="1">
    <citation type="journal article" date="2023" name="Int. J. Syst. Evol. Microbiol.">
        <title>Streptococcus sciuri sp. nov., Staphylococcus marylandisciuri sp. nov. and Staphylococcus americanisciuri sp. nov., isolated from faeces of eastern grey squirrel (Sciurus carolinensis).</title>
        <authorList>
            <person name="Volokhov D.V."/>
            <person name="Zagorodnyaya T.A."/>
            <person name="Furtak V.A."/>
            <person name="Nattanmai G."/>
            <person name="Randall L."/>
            <person name="Jose S."/>
            <person name="Gao Y."/>
            <person name="Eisenberg T."/>
            <person name="Delmonte P."/>
            <person name="Blom J."/>
            <person name="Mitchell K.K."/>
        </authorList>
    </citation>
    <scope>NUCLEOTIDE SEQUENCE [LARGE SCALE GENOMIC DNA]</scope>
    <source>
        <strain evidence="10 11">SQ9-PEA</strain>
    </source>
</reference>
<sequence length="176" mass="18994">MSAIYRLLIISLSTAILAVLSQLTIPIGITPITLQTFAVGLIASLLKWKEALLAVILYILLGALGLPVFSGGTSGIATLVSPNSGFIWGFLLFALVTSLLPKTNILSLFLANVFGDLCIFVCGLLSLHYLGQLSWEASFLAGFLPFIPVELIKILLISIIVPRLRQSLKTITYFQS</sequence>
<comment type="similarity">
    <text evidence="2 8">Belongs to the BioY family.</text>
</comment>
<dbReference type="PANTHER" id="PTHR34295">
    <property type="entry name" value="BIOTIN TRANSPORTER BIOY"/>
    <property type="match status" value="1"/>
</dbReference>
<keyword evidence="3 8" id="KW-0813">Transport</keyword>
<evidence type="ECO:0000256" key="5">
    <source>
        <dbReference type="ARBA" id="ARBA00022692"/>
    </source>
</evidence>
<dbReference type="EMBL" id="JANUXX010000008">
    <property type="protein sequence ID" value="MCS4488719.1"/>
    <property type="molecule type" value="Genomic_DNA"/>
</dbReference>
<evidence type="ECO:0000256" key="1">
    <source>
        <dbReference type="ARBA" id="ARBA00004651"/>
    </source>
</evidence>
<evidence type="ECO:0000256" key="8">
    <source>
        <dbReference type="PIRNR" id="PIRNR016661"/>
    </source>
</evidence>
<keyword evidence="6 9" id="KW-1133">Transmembrane helix</keyword>
<dbReference type="PIRSF" id="PIRSF016661">
    <property type="entry name" value="BioY"/>
    <property type="match status" value="1"/>
</dbReference>
<evidence type="ECO:0000313" key="10">
    <source>
        <dbReference type="EMBL" id="MCS4488719.1"/>
    </source>
</evidence>
<evidence type="ECO:0000256" key="7">
    <source>
        <dbReference type="ARBA" id="ARBA00023136"/>
    </source>
</evidence>
<dbReference type="Gene3D" id="1.10.1760.20">
    <property type="match status" value="1"/>
</dbReference>
<comment type="subcellular location">
    <subcellularLocation>
        <location evidence="1 8">Cell membrane</location>
        <topology evidence="1 8">Multi-pass membrane protein</topology>
    </subcellularLocation>
</comment>
<keyword evidence="4 8" id="KW-1003">Cell membrane</keyword>
<evidence type="ECO:0000256" key="2">
    <source>
        <dbReference type="ARBA" id="ARBA00010692"/>
    </source>
</evidence>
<evidence type="ECO:0000256" key="3">
    <source>
        <dbReference type="ARBA" id="ARBA00022448"/>
    </source>
</evidence>
<dbReference type="PANTHER" id="PTHR34295:SF4">
    <property type="entry name" value="BIOTIN TRANSPORTER BIOY-RELATED"/>
    <property type="match status" value="1"/>
</dbReference>
<keyword evidence="5 9" id="KW-0812">Transmembrane</keyword>
<accession>A0ABT2F8H5</accession>
<name>A0ABT2F8H5_9STRE</name>